<dbReference type="PANTHER" id="PTHR31614:SF2">
    <property type="entry name" value="F28N24.16 PROTEIN"/>
    <property type="match status" value="1"/>
</dbReference>
<gene>
    <name evidence="4" type="ORF">CJ030_MR2G017960</name>
</gene>
<organism evidence="4 5">
    <name type="scientific">Morella rubra</name>
    <name type="common">Chinese bayberry</name>
    <dbReference type="NCBI Taxonomy" id="262757"/>
    <lineage>
        <taxon>Eukaryota</taxon>
        <taxon>Viridiplantae</taxon>
        <taxon>Streptophyta</taxon>
        <taxon>Embryophyta</taxon>
        <taxon>Tracheophyta</taxon>
        <taxon>Spermatophyta</taxon>
        <taxon>Magnoliopsida</taxon>
        <taxon>eudicotyledons</taxon>
        <taxon>Gunneridae</taxon>
        <taxon>Pentapetalae</taxon>
        <taxon>rosids</taxon>
        <taxon>fabids</taxon>
        <taxon>Fagales</taxon>
        <taxon>Myricaceae</taxon>
        <taxon>Morella</taxon>
    </lineage>
</organism>
<dbReference type="PANTHER" id="PTHR31614">
    <property type="entry name" value="PROTEIN DOWNSTREAM OF FLC-RELATED"/>
    <property type="match status" value="1"/>
</dbReference>
<name>A0A6A1WA27_9ROSI</name>
<reference evidence="4 5" key="1">
    <citation type="journal article" date="2019" name="Plant Biotechnol. J.">
        <title>The red bayberry genome and genetic basis of sex determination.</title>
        <authorList>
            <person name="Jia H.M."/>
            <person name="Jia H.J."/>
            <person name="Cai Q.L."/>
            <person name="Wang Y."/>
            <person name="Zhao H.B."/>
            <person name="Yang W.F."/>
            <person name="Wang G.Y."/>
            <person name="Li Y.H."/>
            <person name="Zhan D.L."/>
            <person name="Shen Y.T."/>
            <person name="Niu Q.F."/>
            <person name="Chang L."/>
            <person name="Qiu J."/>
            <person name="Zhao L."/>
            <person name="Xie H.B."/>
            <person name="Fu W.Y."/>
            <person name="Jin J."/>
            <person name="Li X.W."/>
            <person name="Jiao Y."/>
            <person name="Zhou C.C."/>
            <person name="Tu T."/>
            <person name="Chai C.Y."/>
            <person name="Gao J.L."/>
            <person name="Fan L.J."/>
            <person name="van de Weg E."/>
            <person name="Wang J.Y."/>
            <person name="Gao Z.S."/>
        </authorList>
    </citation>
    <scope>NUCLEOTIDE SEQUENCE [LARGE SCALE GENOMIC DNA]</scope>
    <source>
        <tissue evidence="4">Leaves</tissue>
    </source>
</reference>
<proteinExistence type="inferred from homology"/>
<feature type="signal peptide" evidence="3">
    <location>
        <begin position="1"/>
        <end position="23"/>
    </location>
</feature>
<accession>A0A6A1WA27</accession>
<dbReference type="EMBL" id="RXIC02000020">
    <property type="protein sequence ID" value="KAB1222061.1"/>
    <property type="molecule type" value="Genomic_DNA"/>
</dbReference>
<comment type="caution">
    <text evidence="4">The sequence shown here is derived from an EMBL/GenBank/DDBJ whole genome shotgun (WGS) entry which is preliminary data.</text>
</comment>
<comment type="similarity">
    <text evidence="1">Belongs to the Ole e I family.</text>
</comment>
<dbReference type="OrthoDB" id="1888725at2759"/>
<sequence>MAKSVVILASALCFFSLLGFAFCDDTRLFVEGSVYCDTCRTQFVTKISVFMQGATVRLECRDREGGHITYSSEATTDANGAYRIVVDGDREEEVCEVGLLKSSDPDCNELSKDPFNKKGARVSLTKNNGMSNPVRLANPLGFLKKQPVSDECAGVLRELGMSASDIV</sequence>
<protein>
    <submittedName>
        <fullName evidence="4">Olee1-like protein</fullName>
    </submittedName>
</protein>
<evidence type="ECO:0000256" key="2">
    <source>
        <dbReference type="ARBA" id="ARBA00023157"/>
    </source>
</evidence>
<keyword evidence="3" id="KW-0732">Signal</keyword>
<dbReference type="Proteomes" id="UP000516437">
    <property type="component" value="Chromosome 2"/>
</dbReference>
<feature type="chain" id="PRO_5025429226" evidence="3">
    <location>
        <begin position="24"/>
        <end position="167"/>
    </location>
</feature>
<evidence type="ECO:0000256" key="3">
    <source>
        <dbReference type="SAM" id="SignalP"/>
    </source>
</evidence>
<keyword evidence="5" id="KW-1185">Reference proteome</keyword>
<dbReference type="PROSITE" id="PS00925">
    <property type="entry name" value="OLEEI"/>
    <property type="match status" value="1"/>
</dbReference>
<dbReference type="Pfam" id="PF01190">
    <property type="entry name" value="Pollen_Ole_e_1"/>
    <property type="match status" value="1"/>
</dbReference>
<evidence type="ECO:0000313" key="4">
    <source>
        <dbReference type="EMBL" id="KAB1222061.1"/>
    </source>
</evidence>
<dbReference type="GO" id="GO:0005615">
    <property type="term" value="C:extracellular space"/>
    <property type="evidence" value="ECO:0007669"/>
    <property type="project" value="InterPro"/>
</dbReference>
<dbReference type="InterPro" id="IPR006040">
    <property type="entry name" value="Allergen_Ole_e_I_CS"/>
</dbReference>
<keyword evidence="2" id="KW-1015">Disulfide bond</keyword>
<dbReference type="AlphaFoldDB" id="A0A6A1WA27"/>
<evidence type="ECO:0000313" key="5">
    <source>
        <dbReference type="Proteomes" id="UP000516437"/>
    </source>
</evidence>
<dbReference type="InterPro" id="IPR006041">
    <property type="entry name" value="Pollen_Ole_e1_allergen"/>
</dbReference>
<evidence type="ECO:0000256" key="1">
    <source>
        <dbReference type="ARBA" id="ARBA00010049"/>
    </source>
</evidence>